<keyword evidence="2" id="KW-0040">ANK repeat</keyword>
<gene>
    <name evidence="3" type="ORF">FEQUK3_LOCUS8336</name>
</gene>
<dbReference type="Pfam" id="PF12796">
    <property type="entry name" value="Ank_2"/>
    <property type="match status" value="1"/>
</dbReference>
<reference evidence="3" key="1">
    <citation type="submission" date="2021-05" db="EMBL/GenBank/DDBJ databases">
        <authorList>
            <person name="Khan N."/>
        </authorList>
    </citation>
    <scope>NUCLEOTIDE SEQUENCE</scope>
</reference>
<protein>
    <recommendedName>
        <fullName evidence="5">Ankyrin</fullName>
    </recommendedName>
</protein>
<dbReference type="InterPro" id="IPR002110">
    <property type="entry name" value="Ankyrin_rpt"/>
</dbReference>
<evidence type="ECO:0008006" key="5">
    <source>
        <dbReference type="Google" id="ProtNLM"/>
    </source>
</evidence>
<dbReference type="Proteomes" id="UP000693738">
    <property type="component" value="Unassembled WGS sequence"/>
</dbReference>
<dbReference type="AlphaFoldDB" id="A0A8J2IRJ5"/>
<dbReference type="GO" id="GO:0005634">
    <property type="term" value="C:nucleus"/>
    <property type="evidence" value="ECO:0007669"/>
    <property type="project" value="TreeGrafter"/>
</dbReference>
<evidence type="ECO:0000256" key="1">
    <source>
        <dbReference type="ARBA" id="ARBA00022737"/>
    </source>
</evidence>
<dbReference type="InterPro" id="IPR050776">
    <property type="entry name" value="Ank_Repeat/CDKN_Inhibitor"/>
</dbReference>
<dbReference type="EMBL" id="CAJSTJ010000151">
    <property type="protein sequence ID" value="CAG7562623.1"/>
    <property type="molecule type" value="Genomic_DNA"/>
</dbReference>
<keyword evidence="1" id="KW-0677">Repeat</keyword>
<dbReference type="PANTHER" id="PTHR24201">
    <property type="entry name" value="ANK_REP_REGION DOMAIN-CONTAINING PROTEIN"/>
    <property type="match status" value="1"/>
</dbReference>
<proteinExistence type="predicted"/>
<evidence type="ECO:0000313" key="3">
    <source>
        <dbReference type="EMBL" id="CAG7562623.1"/>
    </source>
</evidence>
<sequence>MTDLLSTQGFFTKAMSAEELDLLNQLVDAGKSGDADQFKSIANMFEELNTDGVGSIILTRALTYNWDSAIVKILVDFPREFFDWTIGSDLPGSLNMPGPLNRAATDETLDIFLAIAESRKLPLTFSDPQDWSRTPLHAACRSGALNVFEYLYKQDEVHDMIDSKDDLGRTPLSYAAEFGHDKICHHLLNSTRVYFDTKDNERRAPREYARLGGHSKIGKMLSFALYHEQMEKPYLGPLSLSDHWEIGL</sequence>
<evidence type="ECO:0000313" key="4">
    <source>
        <dbReference type="Proteomes" id="UP000693738"/>
    </source>
</evidence>
<comment type="caution">
    <text evidence="3">The sequence shown here is derived from an EMBL/GenBank/DDBJ whole genome shotgun (WGS) entry which is preliminary data.</text>
</comment>
<name>A0A8J2IRJ5_FUSEQ</name>
<accession>A0A8J2IRJ5</accession>
<dbReference type="SMART" id="SM00248">
    <property type="entry name" value="ANK"/>
    <property type="match status" value="2"/>
</dbReference>
<organism evidence="3 4">
    <name type="scientific">Fusarium equiseti</name>
    <name type="common">Fusarium scirpi</name>
    <dbReference type="NCBI Taxonomy" id="61235"/>
    <lineage>
        <taxon>Eukaryota</taxon>
        <taxon>Fungi</taxon>
        <taxon>Dikarya</taxon>
        <taxon>Ascomycota</taxon>
        <taxon>Pezizomycotina</taxon>
        <taxon>Sordariomycetes</taxon>
        <taxon>Hypocreomycetidae</taxon>
        <taxon>Hypocreales</taxon>
        <taxon>Nectriaceae</taxon>
        <taxon>Fusarium</taxon>
        <taxon>Fusarium incarnatum-equiseti species complex</taxon>
    </lineage>
</organism>
<evidence type="ECO:0000256" key="2">
    <source>
        <dbReference type="ARBA" id="ARBA00023043"/>
    </source>
</evidence>
<dbReference type="PANTHER" id="PTHR24201:SF16">
    <property type="entry name" value="ANKYRIN-1-LIKE-RELATED"/>
    <property type="match status" value="1"/>
</dbReference>